<evidence type="ECO:0000313" key="2">
    <source>
        <dbReference type="Proteomes" id="UP000295252"/>
    </source>
</evidence>
<gene>
    <name evidence="1" type="ORF">GSCOC_T00033253001</name>
</gene>
<proteinExistence type="predicted"/>
<dbReference type="InParanoid" id="A0A068UUA4"/>
<evidence type="ECO:0000313" key="1">
    <source>
        <dbReference type="EMBL" id="CDP11173.1"/>
    </source>
</evidence>
<name>A0A068UUA4_COFCA</name>
<reference evidence="2" key="1">
    <citation type="journal article" date="2014" name="Science">
        <title>The coffee genome provides insight into the convergent evolution of caffeine biosynthesis.</title>
        <authorList>
            <person name="Denoeud F."/>
            <person name="Carretero-Paulet L."/>
            <person name="Dereeper A."/>
            <person name="Droc G."/>
            <person name="Guyot R."/>
            <person name="Pietrella M."/>
            <person name="Zheng C."/>
            <person name="Alberti A."/>
            <person name="Anthony F."/>
            <person name="Aprea G."/>
            <person name="Aury J.M."/>
            <person name="Bento P."/>
            <person name="Bernard M."/>
            <person name="Bocs S."/>
            <person name="Campa C."/>
            <person name="Cenci A."/>
            <person name="Combes M.C."/>
            <person name="Crouzillat D."/>
            <person name="Da Silva C."/>
            <person name="Daddiego L."/>
            <person name="De Bellis F."/>
            <person name="Dussert S."/>
            <person name="Garsmeur O."/>
            <person name="Gayraud T."/>
            <person name="Guignon V."/>
            <person name="Jahn K."/>
            <person name="Jamilloux V."/>
            <person name="Joet T."/>
            <person name="Labadie K."/>
            <person name="Lan T."/>
            <person name="Leclercq J."/>
            <person name="Lepelley M."/>
            <person name="Leroy T."/>
            <person name="Li L.T."/>
            <person name="Librado P."/>
            <person name="Lopez L."/>
            <person name="Munoz A."/>
            <person name="Noel B."/>
            <person name="Pallavicini A."/>
            <person name="Perrotta G."/>
            <person name="Poncet V."/>
            <person name="Pot D."/>
            <person name="Priyono X."/>
            <person name="Rigoreau M."/>
            <person name="Rouard M."/>
            <person name="Rozas J."/>
            <person name="Tranchant-Dubreuil C."/>
            <person name="VanBuren R."/>
            <person name="Zhang Q."/>
            <person name="Andrade A.C."/>
            <person name="Argout X."/>
            <person name="Bertrand B."/>
            <person name="de Kochko A."/>
            <person name="Graziosi G."/>
            <person name="Henry R.J."/>
            <person name="Jayarama X."/>
            <person name="Ming R."/>
            <person name="Nagai C."/>
            <person name="Rounsley S."/>
            <person name="Sankoff D."/>
            <person name="Giuliano G."/>
            <person name="Albert V.A."/>
            <person name="Wincker P."/>
            <person name="Lashermes P."/>
        </authorList>
    </citation>
    <scope>NUCLEOTIDE SEQUENCE [LARGE SCALE GENOMIC DNA]</scope>
    <source>
        <strain evidence="2">cv. DH200-94</strain>
    </source>
</reference>
<organism evidence="1 2">
    <name type="scientific">Coffea canephora</name>
    <name type="common">Robusta coffee</name>
    <dbReference type="NCBI Taxonomy" id="49390"/>
    <lineage>
        <taxon>Eukaryota</taxon>
        <taxon>Viridiplantae</taxon>
        <taxon>Streptophyta</taxon>
        <taxon>Embryophyta</taxon>
        <taxon>Tracheophyta</taxon>
        <taxon>Spermatophyta</taxon>
        <taxon>Magnoliopsida</taxon>
        <taxon>eudicotyledons</taxon>
        <taxon>Gunneridae</taxon>
        <taxon>Pentapetalae</taxon>
        <taxon>asterids</taxon>
        <taxon>lamiids</taxon>
        <taxon>Gentianales</taxon>
        <taxon>Rubiaceae</taxon>
        <taxon>Ixoroideae</taxon>
        <taxon>Gardenieae complex</taxon>
        <taxon>Bertiereae - Coffeeae clade</taxon>
        <taxon>Coffeeae</taxon>
        <taxon>Coffea</taxon>
    </lineage>
</organism>
<dbReference type="AlphaFoldDB" id="A0A068UUA4"/>
<keyword evidence="2" id="KW-1185">Reference proteome</keyword>
<sequence length="56" mass="6511">MILVIRSGITTILVKMISNFDPNHLRKSNYKAIETNLCSLVETEQIRLKKKVGHEW</sequence>
<accession>A0A068UUA4</accession>
<dbReference type="Proteomes" id="UP000295252">
    <property type="component" value="Chromosome V"/>
</dbReference>
<dbReference type="Gramene" id="CDP11173">
    <property type="protein sequence ID" value="CDP11173"/>
    <property type="gene ID" value="GSCOC_T00033253001"/>
</dbReference>
<dbReference type="EMBL" id="HG739136">
    <property type="protein sequence ID" value="CDP11173.1"/>
    <property type="molecule type" value="Genomic_DNA"/>
</dbReference>
<protein>
    <submittedName>
        <fullName evidence="1">Uncharacterized protein</fullName>
    </submittedName>
</protein>